<keyword evidence="6" id="KW-1185">Reference proteome</keyword>
<gene>
    <name evidence="5" type="ORF">HMPREF0762_02064</name>
</gene>
<feature type="compositionally biased region" description="Acidic residues" evidence="1">
    <location>
        <begin position="433"/>
        <end position="444"/>
    </location>
</feature>
<evidence type="ECO:0000259" key="4">
    <source>
        <dbReference type="Pfam" id="PF20009"/>
    </source>
</evidence>
<sequence>MYDVVCVDEARTALFRADDRAVRSKQKGYSSMSAYEKARWLNARMFRTLGIAALSALIAASLSPIAGASTSTKAYADDPSTAESWVQDYKQFQGRDTVSDITWFDFTGATNTTAVAPRNDRALSVGTTWEKELSPDYVVHVEVVGLKPFDATDTFKARVKGTADAALYDENAINRYRDGQPADVVFSKQDSYSLLKTYGVTVPGTPVIRPNKDGGNIGVQLKVSATYRGEPVKLDMIVASGEEANSEEKEIYTTDGEPWELLTQVSDDTTEVSYKPLTYNTGMWISNAQYPARYWGNLNPAASAHSIADTHGAIGGTQTFGDGIGTQVFGPVMTAQNGAIPAGWQKYDANGNNRLRYSLPVVVARDVSNIGIYVNSRGAQSTMLGMVLNDEGDAPASYGEATHVINLKGDMPYLGSVRPDMGIKNADSTAWTSDDDTGDADEGEGQLMNGGTYAVYRASDDTYELTVQAHPGATGKAYAKGWVDFNNNGTFDEGEGSDAAEVTADGDLKLKFTDIKQNVDTSITELGTRVRISRDAKDVESPTGQAFSGEVEDFLVQVTVPPRGSLEKTSAKQGKPQTATVAFSSYGMLDHSTDANSINEASAPVMVKPDGTIVQTSELDGDGYYAVSGEGRYKIEASGKDVKATFVPERGFAGPAQGIAIRRVDANGQTTGWKSTNDALENVSYASTMDGMFVPTVVPLAPVALPATSEDIQGKPQSGKPSFSSEDESVASMDSSTLTLVDPDGNEVKTLAVKDEGAYGLHSDGTVVFTPEPGFTGKASGVKVQMKDSLGNAAQTTYTPFVNPVVPTAQGASSTGEQGMKQQGTVAFTAGVGKNSDGTTGTVDLDPATATLIDGSGNPVSSLTIPHEGTYKIETTQDGNVTVSFTPEVAFTGKATGVTVQMKDKNGTPATAKYLPTVIPVAPSGNDVVSSDIQGQPQTGTPTFKGGNDEVGIDENVPPMIVDKDGSLVESLVAAGEGAYRIDTNTGTVTFSPEPSFTGKAAGITVQRTDIVGNKVTATYTPTVIPVTPAGTPATSTGKQGLPQTGTPTFAPGTVNVGGVDKSVPLDPSTLTLVDGDGNETDKVTVDGEGSYVLNSDGSITFTPNPSFTGTATGVKVQMKDKNGTPATAMYTPTVTPVTPKGTDVTSTGKKGQPQMGTPVFTPGDPDVPVTISAGNPAKLVVNGVPSDETAVPALDAKGNEVGTYTIDPATGTVTFTPHADFVGTPVPATVQALDANGTPVTATYTPTVVDEPNPVQPDDKNPSKKPQGASSTEQGGKKVAQQKTSSSSSGSKIPKTGDSLPLTALAGVAIASGAASAAIIAWRRQERRSDRSI</sequence>
<evidence type="ECO:0000256" key="1">
    <source>
        <dbReference type="SAM" id="MobiDB-lite"/>
    </source>
</evidence>
<feature type="compositionally biased region" description="Low complexity" evidence="1">
    <location>
        <begin position="1125"/>
        <end position="1146"/>
    </location>
</feature>
<name>D0WJN7_SLAES</name>
<dbReference type="EMBL" id="ACUX02000019">
    <property type="protein sequence ID" value="EEZ60585.1"/>
    <property type="molecule type" value="Genomic_DNA"/>
</dbReference>
<keyword evidence="2" id="KW-0472">Membrane</keyword>
<organism evidence="5 6">
    <name type="scientific">Slackia exigua (strain ATCC 700122 / DSM 15923 / CIP 105133 / JCM 11022 / KCTC 5966 / S-7)</name>
    <dbReference type="NCBI Taxonomy" id="649764"/>
    <lineage>
        <taxon>Bacteria</taxon>
        <taxon>Bacillati</taxon>
        <taxon>Actinomycetota</taxon>
        <taxon>Coriobacteriia</taxon>
        <taxon>Eggerthellales</taxon>
        <taxon>Eggerthellaceae</taxon>
        <taxon>Slackia</taxon>
    </lineage>
</organism>
<evidence type="ECO:0000313" key="5">
    <source>
        <dbReference type="EMBL" id="EEZ60585.1"/>
    </source>
</evidence>
<feature type="domain" description="CshA" evidence="3">
    <location>
        <begin position="920"/>
        <end position="1024"/>
    </location>
</feature>
<dbReference type="InterPro" id="IPR026395">
    <property type="entry name" value="CshA_fibril"/>
</dbReference>
<dbReference type="Pfam" id="PF20009">
    <property type="entry name" value="GEVED"/>
    <property type="match status" value="1"/>
</dbReference>
<proteinExistence type="predicted"/>
<evidence type="ECO:0000259" key="3">
    <source>
        <dbReference type="Pfam" id="PF19076"/>
    </source>
</evidence>
<evidence type="ECO:0000256" key="2">
    <source>
        <dbReference type="SAM" id="Phobius"/>
    </source>
</evidence>
<dbReference type="NCBIfam" id="TIGR04225">
    <property type="entry name" value="CshA_fibril_rpt"/>
    <property type="match status" value="6"/>
</dbReference>
<feature type="domain" description="CshA" evidence="3">
    <location>
        <begin position="700"/>
        <end position="802"/>
    </location>
</feature>
<dbReference type="eggNOG" id="COG2373">
    <property type="taxonomic scope" value="Bacteria"/>
</dbReference>
<accession>D0WJN7</accession>
<keyword evidence="2" id="KW-1133">Transmembrane helix</keyword>
<feature type="domain" description="CshA" evidence="3">
    <location>
        <begin position="804"/>
        <end position="918"/>
    </location>
</feature>
<protein>
    <submittedName>
        <fullName evidence="5">LPXTG-motif cell wall anchor domain protein</fullName>
    </submittedName>
</protein>
<comment type="caution">
    <text evidence="5">The sequence shown here is derived from an EMBL/GenBank/DDBJ whole genome shotgun (WGS) entry which is preliminary data.</text>
</comment>
<feature type="region of interest" description="Disordered" evidence="1">
    <location>
        <begin position="1242"/>
        <end position="1300"/>
    </location>
</feature>
<feature type="domain" description="CshA" evidence="3">
    <location>
        <begin position="560"/>
        <end position="671"/>
    </location>
</feature>
<feature type="region of interest" description="Disordered" evidence="1">
    <location>
        <begin position="1124"/>
        <end position="1159"/>
    </location>
</feature>
<dbReference type="STRING" id="649764.HMPREF0762_02064"/>
<feature type="domain" description="GEVED" evidence="4">
    <location>
        <begin position="478"/>
        <end position="557"/>
    </location>
</feature>
<feature type="domain" description="CshA" evidence="3">
    <location>
        <begin position="1026"/>
        <end position="1135"/>
    </location>
</feature>
<reference evidence="5" key="1">
    <citation type="submission" date="2009-10" db="EMBL/GenBank/DDBJ databases">
        <authorList>
            <person name="Weinstock G."/>
            <person name="Sodergren E."/>
            <person name="Clifton S."/>
            <person name="Fulton L."/>
            <person name="Fulton B."/>
            <person name="Courtney L."/>
            <person name="Fronick C."/>
            <person name="Harrison M."/>
            <person name="Strong C."/>
            <person name="Farmer C."/>
            <person name="Delahaunty K."/>
            <person name="Markovic C."/>
            <person name="Hall O."/>
            <person name="Minx P."/>
            <person name="Tomlinson C."/>
            <person name="Mitreva M."/>
            <person name="Nelson J."/>
            <person name="Hou S."/>
            <person name="Wollam A."/>
            <person name="Pepin K.H."/>
            <person name="Johnson M."/>
            <person name="Bhonagiri V."/>
            <person name="Nash W.E."/>
            <person name="Warren W."/>
            <person name="Chinwalla A."/>
            <person name="Mardis E.R."/>
            <person name="Wilson R.K."/>
        </authorList>
    </citation>
    <scope>NUCLEOTIDE SEQUENCE [LARGE SCALE GENOMIC DNA]</scope>
    <source>
        <strain evidence="5">ATCC 700122</strain>
    </source>
</reference>
<feature type="compositionally biased region" description="Polar residues" evidence="1">
    <location>
        <begin position="715"/>
        <end position="724"/>
    </location>
</feature>
<feature type="transmembrane region" description="Helical" evidence="2">
    <location>
        <begin position="1301"/>
        <end position="1323"/>
    </location>
</feature>
<feature type="region of interest" description="Disordered" evidence="1">
    <location>
        <begin position="709"/>
        <end position="743"/>
    </location>
</feature>
<feature type="domain" description="CshA" evidence="3">
    <location>
        <begin position="1137"/>
        <end position="1249"/>
    </location>
</feature>
<dbReference type="InterPro" id="IPR045474">
    <property type="entry name" value="GEVED"/>
</dbReference>
<keyword evidence="2" id="KW-0812">Transmembrane</keyword>
<dbReference type="HOGENOM" id="CLU_252302_0_0_11"/>
<dbReference type="Pfam" id="PF19076">
    <property type="entry name" value="CshA_repeat"/>
    <property type="match status" value="6"/>
</dbReference>
<dbReference type="Proteomes" id="UP000006001">
    <property type="component" value="Unassembled WGS sequence"/>
</dbReference>
<feature type="region of interest" description="Disordered" evidence="1">
    <location>
        <begin position="425"/>
        <end position="447"/>
    </location>
</feature>
<evidence type="ECO:0000313" key="6">
    <source>
        <dbReference type="Proteomes" id="UP000006001"/>
    </source>
</evidence>